<evidence type="ECO:0000313" key="11">
    <source>
        <dbReference type="Proteomes" id="UP000490939"/>
    </source>
</evidence>
<feature type="region of interest" description="Disordered" evidence="4">
    <location>
        <begin position="1"/>
        <end position="23"/>
    </location>
</feature>
<dbReference type="Proteomes" id="UP000490939">
    <property type="component" value="Unassembled WGS sequence"/>
</dbReference>
<gene>
    <name evidence="6" type="ORF">BLS_009777</name>
    <name evidence="8" type="ORF">EG327_011307</name>
    <name evidence="7" type="ORF">EG328_008474</name>
</gene>
<dbReference type="CDD" id="cd02440">
    <property type="entry name" value="AdoMet_MTases"/>
    <property type="match status" value="1"/>
</dbReference>
<dbReference type="GO" id="GO:0052735">
    <property type="term" value="F:tRNA (cytidine-3-)-methyltransferase activity"/>
    <property type="evidence" value="ECO:0007669"/>
    <property type="project" value="TreeGrafter"/>
</dbReference>
<dbReference type="EMBL" id="WNWR01000088">
    <property type="protein sequence ID" value="KAE9991611.1"/>
    <property type="molecule type" value="Genomic_DNA"/>
</dbReference>
<feature type="region of interest" description="Disordered" evidence="4">
    <location>
        <begin position="428"/>
        <end position="462"/>
    </location>
</feature>
<evidence type="ECO:0000313" key="6">
    <source>
        <dbReference type="EMBL" id="KAE9979470.1"/>
    </source>
</evidence>
<comment type="caution">
    <text evidence="6">The sequence shown here is derived from an EMBL/GenBank/DDBJ whole genome shotgun (WGS) entry which is preliminary data.</text>
</comment>
<dbReference type="SUPFAM" id="SSF53335">
    <property type="entry name" value="S-adenosyl-L-methionine-dependent methyltransferases"/>
    <property type="match status" value="1"/>
</dbReference>
<evidence type="ECO:0000313" key="8">
    <source>
        <dbReference type="EMBL" id="KAE9991611.1"/>
    </source>
</evidence>
<dbReference type="GO" id="GO:0032259">
    <property type="term" value="P:methylation"/>
    <property type="evidence" value="ECO:0007669"/>
    <property type="project" value="UniProtKB-KW"/>
</dbReference>
<name>A0A8H3V131_VENIN</name>
<evidence type="ECO:0000313" key="9">
    <source>
        <dbReference type="Proteomes" id="UP000433883"/>
    </source>
</evidence>
<dbReference type="InterPro" id="IPR013217">
    <property type="entry name" value="Methyltransf_12"/>
</dbReference>
<keyword evidence="11" id="KW-1185">Reference proteome</keyword>
<dbReference type="InterPro" id="IPR026113">
    <property type="entry name" value="METTL2/6/8-like"/>
</dbReference>
<evidence type="ECO:0000256" key="2">
    <source>
        <dbReference type="ARBA" id="ARBA00022603"/>
    </source>
</evidence>
<feature type="domain" description="Methyltransferase type 12" evidence="5">
    <location>
        <begin position="162"/>
        <end position="277"/>
    </location>
</feature>
<dbReference type="Gene3D" id="3.40.50.150">
    <property type="entry name" value="Vaccinia Virus protein VP39"/>
    <property type="match status" value="1"/>
</dbReference>
<feature type="region of interest" description="Disordered" evidence="4">
    <location>
        <begin position="325"/>
        <end position="345"/>
    </location>
</feature>
<dbReference type="EMBL" id="WNWS01000048">
    <property type="protein sequence ID" value="KAE9984640.1"/>
    <property type="molecule type" value="Genomic_DNA"/>
</dbReference>
<dbReference type="AlphaFoldDB" id="A0A8H3V131"/>
<feature type="region of interest" description="Disordered" evidence="4">
    <location>
        <begin position="38"/>
        <end position="63"/>
    </location>
</feature>
<evidence type="ECO:0000256" key="3">
    <source>
        <dbReference type="ARBA" id="ARBA00022679"/>
    </source>
</evidence>
<keyword evidence="3" id="KW-0808">Transferase</keyword>
<evidence type="ECO:0000313" key="10">
    <source>
        <dbReference type="Proteomes" id="UP000447873"/>
    </source>
</evidence>
<evidence type="ECO:0000313" key="7">
    <source>
        <dbReference type="EMBL" id="KAE9984640.1"/>
    </source>
</evidence>
<dbReference type="Proteomes" id="UP000433883">
    <property type="component" value="Unassembled WGS sequence"/>
</dbReference>
<evidence type="ECO:0000256" key="4">
    <source>
        <dbReference type="SAM" id="MobiDB-lite"/>
    </source>
</evidence>
<sequence length="462" mass="52233">MEPQLADNRAAKRKQLSEGMSHMRDHVVVEGEAPAYGVPAEFQPVRKPRTEASANPEKRTDPFQFGSRFLEEGDDIFAYNAWDHVETDDTYKEFVLEQFQKQRENPVNEADKKKYNDYPERFWNKFYTNNTSNFFKNRKWLHQEFPILSALTQTDSPPTLILETGAGAGNTAFPILALNKNPRMKIHACDFSKKAVEVIKSNPAYGSEENTGTIAASVWDVAAAPNAETGMLSLPEDIEPGSVDVVIMIFIFSALAPTQWDQALRNIWHVLKPGGVVLFRDYGNGDLAQVRFKKGRWMEENFYVRGDGTRVYFFEEEELKKLWSGQRETKESSEATQGEKAEEDDLTNNVAALSISQLDVPKFEVLNLGVDRRMLVNRQRRLKMYRCWLQAKFRKPFEKGAAEKEQAIPGESAVGMMANEAASEAALKIESEQAESGKPEAASEAALKIEQDQVEEDTPKAI</sequence>
<dbReference type="EMBL" id="WNWQ01000092">
    <property type="protein sequence ID" value="KAE9979470.1"/>
    <property type="molecule type" value="Genomic_DNA"/>
</dbReference>
<feature type="compositionally biased region" description="Basic and acidic residues" evidence="4">
    <location>
        <begin position="428"/>
        <end position="438"/>
    </location>
</feature>
<evidence type="ECO:0000256" key="1">
    <source>
        <dbReference type="ARBA" id="ARBA00009725"/>
    </source>
</evidence>
<dbReference type="Proteomes" id="UP000447873">
    <property type="component" value="Unassembled WGS sequence"/>
</dbReference>
<proteinExistence type="inferred from homology"/>
<accession>A0A8H3V131</accession>
<organism evidence="6 9">
    <name type="scientific">Venturia inaequalis</name>
    <name type="common">Apple scab fungus</name>
    <dbReference type="NCBI Taxonomy" id="5025"/>
    <lineage>
        <taxon>Eukaryota</taxon>
        <taxon>Fungi</taxon>
        <taxon>Dikarya</taxon>
        <taxon>Ascomycota</taxon>
        <taxon>Pezizomycotina</taxon>
        <taxon>Dothideomycetes</taxon>
        <taxon>Pleosporomycetidae</taxon>
        <taxon>Venturiales</taxon>
        <taxon>Venturiaceae</taxon>
        <taxon>Venturia</taxon>
    </lineage>
</organism>
<protein>
    <recommendedName>
        <fullName evidence="5">Methyltransferase type 12 domain-containing protein</fullName>
    </recommendedName>
</protein>
<evidence type="ECO:0000259" key="5">
    <source>
        <dbReference type="Pfam" id="PF08242"/>
    </source>
</evidence>
<keyword evidence="2" id="KW-0489">Methyltransferase</keyword>
<comment type="similarity">
    <text evidence="1">Belongs to the methyltransferase superfamily. METL family.</text>
</comment>
<dbReference type="Pfam" id="PF08242">
    <property type="entry name" value="Methyltransf_12"/>
    <property type="match status" value="1"/>
</dbReference>
<dbReference type="PANTHER" id="PTHR22809">
    <property type="entry name" value="METHYLTRANSFERASE-RELATED"/>
    <property type="match status" value="1"/>
</dbReference>
<feature type="compositionally biased region" description="Basic and acidic residues" evidence="4">
    <location>
        <begin position="447"/>
        <end position="462"/>
    </location>
</feature>
<dbReference type="InterPro" id="IPR029063">
    <property type="entry name" value="SAM-dependent_MTases_sf"/>
</dbReference>
<feature type="compositionally biased region" description="Basic and acidic residues" evidence="4">
    <location>
        <begin position="327"/>
        <end position="340"/>
    </location>
</feature>
<reference evidence="6 9" key="1">
    <citation type="submission" date="2019-11" db="EMBL/GenBank/DDBJ databases">
        <title>Venturia inaequalis Genome Resource.</title>
        <authorList>
            <person name="Lichtner F.J."/>
        </authorList>
    </citation>
    <scope>NUCLEOTIDE SEQUENCE [LARGE SCALE GENOMIC DNA]</scope>
    <source>
        <strain evidence="7 10">120213</strain>
        <strain evidence="6">Bline_iso_100314</strain>
        <strain evidence="8 11">DMI_063113</strain>
    </source>
</reference>
<dbReference type="PANTHER" id="PTHR22809:SF11">
    <property type="entry name" value="TRNA N(3)-METHYLCYTIDINE METHYLTRANSFERASE METTL2"/>
    <property type="match status" value="1"/>
</dbReference>